<gene>
    <name evidence="2" type="ORF">D9757_000008</name>
</gene>
<dbReference type="InterPro" id="IPR027443">
    <property type="entry name" value="IPNS-like_sf"/>
</dbReference>
<evidence type="ECO:0000313" key="2">
    <source>
        <dbReference type="EMBL" id="KAF5393590.1"/>
    </source>
</evidence>
<evidence type="ECO:0000256" key="1">
    <source>
        <dbReference type="SAM" id="MobiDB-lite"/>
    </source>
</evidence>
<comment type="caution">
    <text evidence="2">The sequence shown here is derived from an EMBL/GenBank/DDBJ whole genome shotgun (WGS) entry which is preliminary data.</text>
</comment>
<feature type="compositionally biased region" description="Acidic residues" evidence="1">
    <location>
        <begin position="1224"/>
        <end position="1237"/>
    </location>
</feature>
<reference evidence="2 3" key="1">
    <citation type="journal article" date="2020" name="ISME J.">
        <title>Uncovering the hidden diversity of litter-decomposition mechanisms in mushroom-forming fungi.</title>
        <authorList>
            <person name="Floudas D."/>
            <person name="Bentzer J."/>
            <person name="Ahren D."/>
            <person name="Johansson T."/>
            <person name="Persson P."/>
            <person name="Tunlid A."/>
        </authorList>
    </citation>
    <scope>NUCLEOTIDE SEQUENCE [LARGE SCALE GENOMIC DNA]</scope>
    <source>
        <strain evidence="2 3">CBS 406.79</strain>
    </source>
</reference>
<evidence type="ECO:0008006" key="4">
    <source>
        <dbReference type="Google" id="ProtNLM"/>
    </source>
</evidence>
<dbReference type="SUPFAM" id="SSF51197">
    <property type="entry name" value="Clavaminate synthase-like"/>
    <property type="match status" value="1"/>
</dbReference>
<feature type="region of interest" description="Disordered" evidence="1">
    <location>
        <begin position="898"/>
        <end position="936"/>
    </location>
</feature>
<sequence length="1356" mass="148970">MFYPDFEVHATRAWAEITEELGKLAEMVSTKGPDVTPVLYIPQVNFSGLSSLSPEKVEEIRQIGTVVIRDVIDDGEAQAWKNSLNEFVTVNPNVEGFPEDDKQFFQLYWTKPQVQARSHPNLLEASSWLNKLYRTSSENPLEGVDLSTPLTYADRFRIRHPGIQWDAHPLMSTVRGGAIERWEDPNFRTCFEHILTGEWRKHDPYALDSRLNARSSMYQRPNQASVFRTFQGWVSMSETAPTQGTLKVFPNVLLSNASNGLLIDISSSDFPGIIPRDGGFTGPRPTPALHPHMMLDKTMISVPKVMPGDTVFWHCDVVHAVEFEHTGNGDSAGKLLTMMYIPAMPTTPVNKAYVERQKETFLQSVSPPDFPKSSQDFIGGARPADLLSPPGFHAMGLPIASVDANSLQRGHYRLLEQALGRRMVETSGLGEASWKGKRTIELLTWEATRPEVAAIYGAVAIGTRTDPLPDAIERGVFDNPSSPFLLPLLPFGYWSAMLFPFLLLCLLGMVPHAFSQTIEVINGKLKANIGKLNVTIGPFKLGTNVDSNCFPALGFNMPSSVPSTPAGWWCDKSTEYAFVGFGYEVTACQSRSQLTTDFKNIRKKFQGRYVRLYGACDNDGFYDDVIEAAWTAGIGVHALIWFGFNGDNKWMTRRDNLFNTLQSNPKAPFVTRVVQFGSEPLFDDVLSPQALANQVWSAKADLANLMIPVTVSDMAYGYQERDGAPQVMNAIDFVDAHMLPFFSYEASTANNSWPLVLEDLDWFVNNANGKKIYLSENGWPSTTYPGVEPNSPNAVADVQNEQDYYNLLDSQCSYFKNVRGGGVGWFAHLYSDNMEPGVHCTTDTLFLNTTPPFPEIHETKYDLGPMFKFFSRKSANDNPATKSLEDSLAETAAIRNQQQLRTPSPSVTSAIGKTNFNLSPSGRGAAQEPPITPSPPPDNLLDKELGLISDPAALHALISSIPPKILHEYTLSHLIPPTRNSKPIIHPPPSLTLTHLTSFFSSLTPPPQLHCIRCHKSYYDVENAERSCLVPHDDESAEVERVGGKGPAEYETLWNCCGRTVEGDGDMGPPDGWCYEGKHTTDPKRARFRADSTLHDDKLVSCHRLKCYEAPPSDDGSSEGSVTSSHPRKRKRSTRKREDKATVAASAEQNQEVAMDEDNDDARSVTSTRSQSRIKKKLKAIPAEPSSPLASMSTAAETAPASKPRKKRAKTAHDDKPFKPEASPGEEDDGDGMDVDDSASVSVTKKRASRGTKTAKGPSSAEGKVKVKTAMKPRSKINHSSVSTVELAASPGTSPSRGASALSGERQRKHSVSFADVTADSESASTGTKGGKKTTGGRSRTKKLEEVVASSVDGGL</sequence>
<feature type="region of interest" description="Disordered" evidence="1">
    <location>
        <begin position="1110"/>
        <end position="1356"/>
    </location>
</feature>
<feature type="compositionally biased region" description="Basic residues" evidence="1">
    <location>
        <begin position="1266"/>
        <end position="1277"/>
    </location>
</feature>
<organism evidence="2 3">
    <name type="scientific">Collybiopsis confluens</name>
    <dbReference type="NCBI Taxonomy" id="2823264"/>
    <lineage>
        <taxon>Eukaryota</taxon>
        <taxon>Fungi</taxon>
        <taxon>Dikarya</taxon>
        <taxon>Basidiomycota</taxon>
        <taxon>Agaricomycotina</taxon>
        <taxon>Agaricomycetes</taxon>
        <taxon>Agaricomycetidae</taxon>
        <taxon>Agaricales</taxon>
        <taxon>Marasmiineae</taxon>
        <taxon>Omphalotaceae</taxon>
        <taxon>Collybiopsis</taxon>
    </lineage>
</organism>
<dbReference type="SUPFAM" id="SSF51445">
    <property type="entry name" value="(Trans)glycosidases"/>
    <property type="match status" value="1"/>
</dbReference>
<dbReference type="InterPro" id="IPR017853">
    <property type="entry name" value="GH"/>
</dbReference>
<dbReference type="Proteomes" id="UP000518752">
    <property type="component" value="Unassembled WGS sequence"/>
</dbReference>
<dbReference type="PANTHER" id="PTHR30613:SF1">
    <property type="entry name" value="DUF1479 DOMAIN PROTEIN (AFU_ORTHOLOGUE AFUA_5G09280)"/>
    <property type="match status" value="1"/>
</dbReference>
<proteinExistence type="predicted"/>
<dbReference type="Gene3D" id="2.60.120.330">
    <property type="entry name" value="B-lactam Antibiotic, Isopenicillin N Synthase, Chain"/>
    <property type="match status" value="1"/>
</dbReference>
<dbReference type="EMBL" id="JAACJN010000001">
    <property type="protein sequence ID" value="KAF5393590.1"/>
    <property type="molecule type" value="Genomic_DNA"/>
</dbReference>
<dbReference type="InterPro" id="IPR010856">
    <property type="entry name" value="Gig2-like"/>
</dbReference>
<keyword evidence="3" id="KW-1185">Reference proteome</keyword>
<dbReference type="Pfam" id="PF07350">
    <property type="entry name" value="Gig2-like"/>
    <property type="match status" value="1"/>
</dbReference>
<feature type="compositionally biased region" description="Polar residues" evidence="1">
    <location>
        <begin position="898"/>
        <end position="920"/>
    </location>
</feature>
<dbReference type="OrthoDB" id="77201at2759"/>
<accession>A0A8H5MGH4</accession>
<name>A0A8H5MGH4_9AGAR</name>
<evidence type="ECO:0000313" key="3">
    <source>
        <dbReference type="Proteomes" id="UP000518752"/>
    </source>
</evidence>
<protein>
    <recommendedName>
        <fullName evidence="4">DUF1479-domain-containing protein</fullName>
    </recommendedName>
</protein>
<dbReference type="PANTHER" id="PTHR30613">
    <property type="entry name" value="UNCHARACTERIZED PROTEIN YBIU-RELATED"/>
    <property type="match status" value="1"/>
</dbReference>
<feature type="compositionally biased region" description="Basic residues" evidence="1">
    <location>
        <begin position="1126"/>
        <end position="1135"/>
    </location>
</feature>